<dbReference type="Proteomes" id="UP000078302">
    <property type="component" value="Unassembled WGS sequence"/>
</dbReference>
<evidence type="ECO:0000313" key="3">
    <source>
        <dbReference type="Proteomes" id="UP000078302"/>
    </source>
</evidence>
<proteinExistence type="predicted"/>
<name>A0A179BLP2_ACIFR</name>
<keyword evidence="3" id="KW-1185">Reference proteome</keyword>
<evidence type="ECO:0000256" key="1">
    <source>
        <dbReference type="SAM" id="Phobius"/>
    </source>
</evidence>
<evidence type="ECO:0000313" key="2">
    <source>
        <dbReference type="EMBL" id="OAP92041.1"/>
    </source>
</evidence>
<dbReference type="EMBL" id="LVXZ01000052">
    <property type="protein sequence ID" value="OAP92041.1"/>
    <property type="molecule type" value="Genomic_DNA"/>
</dbReference>
<keyword evidence="1" id="KW-0472">Membrane</keyword>
<accession>A0A179BLP2</accession>
<gene>
    <name evidence="2" type="ORF">A4H96_04980</name>
</gene>
<comment type="caution">
    <text evidence="2">The sequence shown here is derived from an EMBL/GenBank/DDBJ whole genome shotgun (WGS) entry which is preliminary data.</text>
</comment>
<reference evidence="2 3" key="1">
    <citation type="submission" date="2016-04" db="EMBL/GenBank/DDBJ databases">
        <title>Acidithiobacillus ferrooxidans genome sequencing and assembly.</title>
        <authorList>
            <person name="Zhou Z."/>
        </authorList>
    </citation>
    <scope>NUCLEOTIDE SEQUENCE [LARGE SCALE GENOMIC DNA]</scope>
    <source>
        <strain evidence="2 3">BY0502</strain>
    </source>
</reference>
<protein>
    <submittedName>
        <fullName evidence="2">Uncharacterized protein</fullName>
    </submittedName>
</protein>
<sequence length="88" mass="10584">MLDAFRAKLEHKMAERQVIQKILFFIISYQTCDLLQIFLADFFLVILYKFFVKLLNIVVTTYPFDLCVFYNCFTDKTKLFAVIVLEFY</sequence>
<feature type="transmembrane region" description="Helical" evidence="1">
    <location>
        <begin position="21"/>
        <end position="48"/>
    </location>
</feature>
<feature type="transmembrane region" description="Helical" evidence="1">
    <location>
        <begin position="54"/>
        <end position="73"/>
    </location>
</feature>
<keyword evidence="1" id="KW-0812">Transmembrane</keyword>
<keyword evidence="1" id="KW-1133">Transmembrane helix</keyword>
<organism evidence="2 3">
    <name type="scientific">Acidithiobacillus ferrooxidans</name>
    <name type="common">Thiobacillus ferrooxidans</name>
    <dbReference type="NCBI Taxonomy" id="920"/>
    <lineage>
        <taxon>Bacteria</taxon>
        <taxon>Pseudomonadati</taxon>
        <taxon>Pseudomonadota</taxon>
        <taxon>Acidithiobacillia</taxon>
        <taxon>Acidithiobacillales</taxon>
        <taxon>Acidithiobacillaceae</taxon>
        <taxon>Acidithiobacillus</taxon>
    </lineage>
</organism>
<dbReference type="AlphaFoldDB" id="A0A179BLP2"/>